<feature type="signal peptide" evidence="2">
    <location>
        <begin position="1"/>
        <end position="26"/>
    </location>
</feature>
<dbReference type="EMBL" id="RZGZ01000001">
    <property type="protein sequence ID" value="RUR03238.1"/>
    <property type="molecule type" value="Genomic_DNA"/>
</dbReference>
<evidence type="ECO:0000256" key="1">
    <source>
        <dbReference type="SAM" id="MobiDB-lite"/>
    </source>
</evidence>
<evidence type="ECO:0008006" key="5">
    <source>
        <dbReference type="Google" id="ProtNLM"/>
    </source>
</evidence>
<dbReference type="RefSeq" id="WP_127046434.1">
    <property type="nucleotide sequence ID" value="NZ_RZGZ01000001.1"/>
</dbReference>
<organism evidence="3 4">
    <name type="scientific">Labedella endophytica</name>
    <dbReference type="NCBI Taxonomy" id="1523160"/>
    <lineage>
        <taxon>Bacteria</taxon>
        <taxon>Bacillati</taxon>
        <taxon>Actinomycetota</taxon>
        <taxon>Actinomycetes</taxon>
        <taxon>Micrococcales</taxon>
        <taxon>Microbacteriaceae</taxon>
        <taxon>Labedella</taxon>
    </lineage>
</organism>
<feature type="compositionally biased region" description="Low complexity" evidence="1">
    <location>
        <begin position="59"/>
        <end position="71"/>
    </location>
</feature>
<dbReference type="Proteomes" id="UP000274909">
    <property type="component" value="Unassembled WGS sequence"/>
</dbReference>
<feature type="compositionally biased region" description="Low complexity" evidence="1">
    <location>
        <begin position="30"/>
        <end position="49"/>
    </location>
</feature>
<keyword evidence="4" id="KW-1185">Reference proteome</keyword>
<keyword evidence="2" id="KW-0732">Signal</keyword>
<protein>
    <recommendedName>
        <fullName evidence="5">Ig-like domain-containing protein</fullName>
    </recommendedName>
</protein>
<dbReference type="PROSITE" id="PS51257">
    <property type="entry name" value="PROKAR_LIPOPROTEIN"/>
    <property type="match status" value="1"/>
</dbReference>
<comment type="caution">
    <text evidence="3">The sequence shown here is derived from an EMBL/GenBank/DDBJ whole genome shotgun (WGS) entry which is preliminary data.</text>
</comment>
<gene>
    <name evidence="3" type="ORF">ELQ94_01405</name>
</gene>
<evidence type="ECO:0000313" key="3">
    <source>
        <dbReference type="EMBL" id="RUR03238.1"/>
    </source>
</evidence>
<dbReference type="AlphaFoldDB" id="A0A433JW72"/>
<evidence type="ECO:0000313" key="4">
    <source>
        <dbReference type="Proteomes" id="UP000274909"/>
    </source>
</evidence>
<evidence type="ECO:0000256" key="2">
    <source>
        <dbReference type="SAM" id="SignalP"/>
    </source>
</evidence>
<name>A0A433JW72_9MICO</name>
<feature type="chain" id="PRO_5038796068" description="Ig-like domain-containing protein" evidence="2">
    <location>
        <begin position="27"/>
        <end position="154"/>
    </location>
</feature>
<dbReference type="OrthoDB" id="5122861at2"/>
<reference evidence="3 4" key="1">
    <citation type="submission" date="2018-12" db="EMBL/GenBank/DDBJ databases">
        <authorList>
            <person name="Li F."/>
        </authorList>
    </citation>
    <scope>NUCLEOTIDE SEQUENCE [LARGE SCALE GENOMIC DNA]</scope>
    <source>
        <strain evidence="3 4">EGI 6500705</strain>
    </source>
</reference>
<sequence length="154" mass="15562">MDKRPLLVTSALALVIALAGCGNGTAGSVSTDAATSTPSMTPSATAPAPSVSPEPTPAPTETTAPTPAATWTGETAYDACIAFHRKKTEAAGFDPDASTWNDYSPEVVRQNGDQWTVDLIGTVTADNGTTNEGVFSCAVAGTPASPRVTEFTGG</sequence>
<feature type="region of interest" description="Disordered" evidence="1">
    <location>
        <begin position="26"/>
        <end position="71"/>
    </location>
</feature>
<accession>A0A433JW72</accession>
<proteinExistence type="predicted"/>